<feature type="chain" id="PRO_5031464540" description="Choice-of-anchor A domain-containing protein" evidence="1">
    <location>
        <begin position="29"/>
        <end position="659"/>
    </location>
</feature>
<feature type="signal peptide" evidence="1">
    <location>
        <begin position="1"/>
        <end position="28"/>
    </location>
</feature>
<gene>
    <name evidence="2" type="ORF">HDF16_004183</name>
</gene>
<dbReference type="EMBL" id="JACHIP010000006">
    <property type="protein sequence ID" value="MBB5059457.1"/>
    <property type="molecule type" value="Genomic_DNA"/>
</dbReference>
<keyword evidence="1" id="KW-0732">Signal</keyword>
<dbReference type="Proteomes" id="UP000540989">
    <property type="component" value="Unassembled WGS sequence"/>
</dbReference>
<dbReference type="AlphaFoldDB" id="A0A7W7ZGK3"/>
<evidence type="ECO:0000313" key="3">
    <source>
        <dbReference type="Proteomes" id="UP000540989"/>
    </source>
</evidence>
<reference evidence="2 3" key="1">
    <citation type="submission" date="2020-08" db="EMBL/GenBank/DDBJ databases">
        <title>Genomic Encyclopedia of Type Strains, Phase IV (KMG-V): Genome sequencing to study the core and pangenomes of soil and plant-associated prokaryotes.</title>
        <authorList>
            <person name="Whitman W."/>
        </authorList>
    </citation>
    <scope>NUCLEOTIDE SEQUENCE [LARGE SCALE GENOMIC DNA]</scope>
    <source>
        <strain evidence="2 3">M8UP14</strain>
    </source>
</reference>
<evidence type="ECO:0000256" key="1">
    <source>
        <dbReference type="SAM" id="SignalP"/>
    </source>
</evidence>
<comment type="caution">
    <text evidence="2">The sequence shown here is derived from an EMBL/GenBank/DDBJ whole genome shotgun (WGS) entry which is preliminary data.</text>
</comment>
<keyword evidence="3" id="KW-1185">Reference proteome</keyword>
<evidence type="ECO:0008006" key="4">
    <source>
        <dbReference type="Google" id="ProtNLM"/>
    </source>
</evidence>
<name>A0A7W7ZGK3_9BACT</name>
<sequence length="659" mass="68558">MVKRPPLAVLTVLAGLYFALGSTGPAAAQVAPDTQRTIPPAENLPALGLNAAALRGGDRYSNCINTPVNEAACHLDTVVFDQPAGANGKTSQAAHRIDVSAFGPGLSLGNMGGWRVNKVDVEFLNVANRGISQAHSLFLYKHAAGDTMGSYNYVYSDGGSTALSDESIKGDALDMGETTGYFHGSIAATAGTGDTVPALKFVSGNDWTTDGAPLLDITQGKISGRIMGAGSSVAGITLGVMKVDNELPLSTAWGVCENEIPNNNLVQKIAPFTCNVRLRAGSFTAGGTVCVSGPNYPEQARITAASVASGDHQKITIEVRNPNSAGANIFQGGVCGQYISFDANLAVTGYRSSYYAFGAVDPHQLIYGYNFKGQVIADLPMASEAERFGVEGRNGYHLYPGCEVITNRSLKDDPVCEVNEVPWAVGDLVEAPHNVVVNTVGHFTDLTQNSPSNGSLSSVDLVEFHGMGAVGNNFIAHRTVNLNDYKIFDRFGGMLGAPEMHRVEGYFSTGFSFGDAPGALIRIYGNPDHSNDPMTLFALPGGEITWNPATSTLRVPRIEARNLGGSSASASAALRGRSDVIGGSPLALGSCATGVVSIPGATRSMVPVSAAETNGAPGFSAQGGFQVSAQVTAPDRVTVSVCAVIAGTPRPSQYIVALE</sequence>
<organism evidence="2 3">
    <name type="scientific">Granulicella aggregans</name>
    <dbReference type="NCBI Taxonomy" id="474949"/>
    <lineage>
        <taxon>Bacteria</taxon>
        <taxon>Pseudomonadati</taxon>
        <taxon>Acidobacteriota</taxon>
        <taxon>Terriglobia</taxon>
        <taxon>Terriglobales</taxon>
        <taxon>Acidobacteriaceae</taxon>
        <taxon>Granulicella</taxon>
    </lineage>
</organism>
<accession>A0A7W7ZGK3</accession>
<evidence type="ECO:0000313" key="2">
    <source>
        <dbReference type="EMBL" id="MBB5059457.1"/>
    </source>
</evidence>
<proteinExistence type="predicted"/>
<protein>
    <recommendedName>
        <fullName evidence="4">Choice-of-anchor A domain-containing protein</fullName>
    </recommendedName>
</protein>